<gene>
    <name evidence="1" type="ORF">SanaruYs_10960</name>
</gene>
<comment type="caution">
    <text evidence="1">The sequence shown here is derived from an EMBL/GenBank/DDBJ whole genome shotgun (WGS) entry which is preliminary data.</text>
</comment>
<reference evidence="1 2" key="1">
    <citation type="submission" date="2018-11" db="EMBL/GenBank/DDBJ databases">
        <title>Chryseotalea sanarue gen. nov., sp., nov., a member of the family Cytophagaceae, isolated from a brackish lake in Hamamatsu Japan.</title>
        <authorList>
            <person name="Maejima Y."/>
            <person name="Iino T."/>
            <person name="Muraguchi Y."/>
            <person name="Fukuda K."/>
            <person name="Ohkuma M."/>
            <person name="Moriuchi R."/>
            <person name="Dohra H."/>
            <person name="Kimbara K."/>
            <person name="Shintani M."/>
        </authorList>
    </citation>
    <scope>NUCLEOTIDE SEQUENCE [LARGE SCALE GENOMIC DNA]</scope>
    <source>
        <strain evidence="1 2">Ys</strain>
    </source>
</reference>
<sequence>MQFEKISKRLEFLDELIQKEATGSPVELAKRLGVSRRMVFNYLEYLVSEKAVTIIYCKRKKTYLYQNVPESPNP</sequence>
<dbReference type="AlphaFoldDB" id="A0A401U7M2"/>
<organism evidence="1 2">
    <name type="scientific">Chryseotalea sanaruensis</name>
    <dbReference type="NCBI Taxonomy" id="2482724"/>
    <lineage>
        <taxon>Bacteria</taxon>
        <taxon>Pseudomonadati</taxon>
        <taxon>Bacteroidota</taxon>
        <taxon>Cytophagia</taxon>
        <taxon>Cytophagales</taxon>
        <taxon>Chryseotaleaceae</taxon>
        <taxon>Chryseotalea</taxon>
    </lineage>
</organism>
<dbReference type="OrthoDB" id="1163801at2"/>
<accession>A0A401U7M2</accession>
<dbReference type="EMBL" id="BHXQ01000002">
    <property type="protein sequence ID" value="GCC50877.1"/>
    <property type="molecule type" value="Genomic_DNA"/>
</dbReference>
<dbReference type="SUPFAM" id="SSF46785">
    <property type="entry name" value="Winged helix' DNA-binding domain"/>
    <property type="match status" value="1"/>
</dbReference>
<evidence type="ECO:0000313" key="2">
    <source>
        <dbReference type="Proteomes" id="UP000288227"/>
    </source>
</evidence>
<dbReference type="RefSeq" id="WP_127121535.1">
    <property type="nucleotide sequence ID" value="NZ_BHXQ01000002.1"/>
</dbReference>
<proteinExistence type="predicted"/>
<dbReference type="Gene3D" id="1.10.10.10">
    <property type="entry name" value="Winged helix-like DNA-binding domain superfamily/Winged helix DNA-binding domain"/>
    <property type="match status" value="1"/>
</dbReference>
<evidence type="ECO:0000313" key="1">
    <source>
        <dbReference type="EMBL" id="GCC50877.1"/>
    </source>
</evidence>
<dbReference type="InterPro" id="IPR036390">
    <property type="entry name" value="WH_DNA-bd_sf"/>
</dbReference>
<dbReference type="InterPro" id="IPR036388">
    <property type="entry name" value="WH-like_DNA-bd_sf"/>
</dbReference>
<dbReference type="Proteomes" id="UP000288227">
    <property type="component" value="Unassembled WGS sequence"/>
</dbReference>
<protein>
    <submittedName>
        <fullName evidence="1">Uncharacterized protein</fullName>
    </submittedName>
</protein>
<name>A0A401U7M2_9BACT</name>
<keyword evidence="2" id="KW-1185">Reference proteome</keyword>